<sequence>MRQLNGVMQSTAPTAATVSNITASRPAAATGGFAASGGFNTTFQQVQSDVASFIANGDGGFRSDFQPSSQPSSQAMSLQAMALRNRASGAIADDGNGVDSELQQQFLASIKPWAEETASKLGVSPELVAAHAALESGWGKQPLRNGAASANNLFGLKASGNWQGDVAVASTTEYEHGAMLKKTERFRSYPDTASAFRDYADMLTSNPRYAAALNTGSNAQAFASGLAKAGYATDPNYADKLSKVATQLQRGGGLARLTPTEN</sequence>
<dbReference type="AlphaFoldDB" id="A0A1M7P2B1"/>
<dbReference type="STRING" id="551987.SAMN05192549_104316"/>
<dbReference type="GO" id="GO:0004040">
    <property type="term" value="F:amidase activity"/>
    <property type="evidence" value="ECO:0007669"/>
    <property type="project" value="InterPro"/>
</dbReference>
<keyword evidence="4" id="KW-1185">Reference proteome</keyword>
<dbReference type="InterPro" id="IPR002901">
    <property type="entry name" value="MGlyc_endo_b_GlcNAc-like_dom"/>
</dbReference>
<evidence type="ECO:0000313" key="3">
    <source>
        <dbReference type="EMBL" id="SHN10306.1"/>
    </source>
</evidence>
<accession>A0A1M7P2B1</accession>
<keyword evidence="3" id="KW-0282">Flagellum</keyword>
<organism evidence="3 4">
    <name type="scientific">Duganella sacchari</name>
    <dbReference type="NCBI Taxonomy" id="551987"/>
    <lineage>
        <taxon>Bacteria</taxon>
        <taxon>Pseudomonadati</taxon>
        <taxon>Pseudomonadota</taxon>
        <taxon>Betaproteobacteria</taxon>
        <taxon>Burkholderiales</taxon>
        <taxon>Oxalobacteraceae</taxon>
        <taxon>Telluria group</taxon>
        <taxon>Duganella</taxon>
    </lineage>
</organism>
<dbReference type="Gene3D" id="1.10.530.10">
    <property type="match status" value="1"/>
</dbReference>
<dbReference type="PRINTS" id="PR01002">
    <property type="entry name" value="FLGFLGJ"/>
</dbReference>
<dbReference type="Proteomes" id="UP000184339">
    <property type="component" value="Unassembled WGS sequence"/>
</dbReference>
<dbReference type="OrthoDB" id="289937at2"/>
<dbReference type="Pfam" id="PF01832">
    <property type="entry name" value="Glucosaminidase"/>
    <property type="match status" value="1"/>
</dbReference>
<evidence type="ECO:0000259" key="2">
    <source>
        <dbReference type="SMART" id="SM00047"/>
    </source>
</evidence>
<dbReference type="SMART" id="SM00047">
    <property type="entry name" value="LYZ2"/>
    <property type="match status" value="1"/>
</dbReference>
<proteinExistence type="predicted"/>
<evidence type="ECO:0000313" key="4">
    <source>
        <dbReference type="Proteomes" id="UP000184339"/>
    </source>
</evidence>
<dbReference type="RefSeq" id="WP_072784226.1">
    <property type="nucleotide sequence ID" value="NZ_FRCX01000004.1"/>
</dbReference>
<name>A0A1M7P2B1_9BURK</name>
<dbReference type="PANTHER" id="PTHR33308">
    <property type="entry name" value="PEPTIDOGLYCAN HYDROLASE FLGJ"/>
    <property type="match status" value="1"/>
</dbReference>
<gene>
    <name evidence="3" type="ORF">SAMN05192549_104316</name>
</gene>
<feature type="domain" description="Mannosyl-glycoprotein endo-beta-N-acetylglucosamidase-like" evidence="2">
    <location>
        <begin position="94"/>
        <end position="255"/>
    </location>
</feature>
<dbReference type="PANTHER" id="PTHR33308:SF9">
    <property type="entry name" value="PEPTIDOGLYCAN HYDROLASE FLGJ"/>
    <property type="match status" value="1"/>
</dbReference>
<dbReference type="EMBL" id="FRCX01000004">
    <property type="protein sequence ID" value="SHN10306.1"/>
    <property type="molecule type" value="Genomic_DNA"/>
</dbReference>
<protein>
    <submittedName>
        <fullName evidence="3">Flagellar protein FlgJ</fullName>
    </submittedName>
</protein>
<dbReference type="InterPro" id="IPR051056">
    <property type="entry name" value="Glycosyl_Hydrolase_73"/>
</dbReference>
<dbReference type="Gene3D" id="2.10.70.40">
    <property type="entry name" value="peptidoglycan hydrolase"/>
    <property type="match status" value="1"/>
</dbReference>
<keyword evidence="1" id="KW-0378">Hydrolase</keyword>
<keyword evidence="3" id="KW-0969">Cilium</keyword>
<reference evidence="4" key="1">
    <citation type="submission" date="2016-11" db="EMBL/GenBank/DDBJ databases">
        <authorList>
            <person name="Varghese N."/>
            <person name="Submissions S."/>
        </authorList>
    </citation>
    <scope>NUCLEOTIDE SEQUENCE [LARGE SCALE GENOMIC DNA]</scope>
    <source>
        <strain evidence="4">Sac-22</strain>
    </source>
</reference>
<dbReference type="GO" id="GO:0071973">
    <property type="term" value="P:bacterial-type flagellum-dependent cell motility"/>
    <property type="evidence" value="ECO:0007669"/>
    <property type="project" value="TreeGrafter"/>
</dbReference>
<evidence type="ECO:0000256" key="1">
    <source>
        <dbReference type="ARBA" id="ARBA00022801"/>
    </source>
</evidence>
<keyword evidence="3" id="KW-0966">Cell projection</keyword>